<keyword evidence="2" id="KW-0479">Metal-binding</keyword>
<dbReference type="InterPro" id="IPR036397">
    <property type="entry name" value="RNaseH_sf"/>
</dbReference>
<keyword evidence="1" id="KW-0645">Protease</keyword>
<reference evidence="7" key="2">
    <citation type="journal article" date="2004" name="Genome Res.">
        <title>Gene loss and movement in the maize genome.</title>
        <authorList>
            <person name="Lai J."/>
            <person name="Ma J."/>
            <person name="Swigonova Z."/>
            <person name="Ramakrishna W."/>
            <person name="Linton E."/>
            <person name="Llaca V."/>
            <person name="Tanyolac B."/>
            <person name="Park Y.J."/>
            <person name="Jeong O.Y."/>
            <person name="Bennetzen J.L."/>
            <person name="Messing J."/>
        </authorList>
    </citation>
    <scope>NUCLEOTIDE SEQUENCE</scope>
</reference>
<evidence type="ECO:0000256" key="3">
    <source>
        <dbReference type="SAM" id="Coils"/>
    </source>
</evidence>
<dbReference type="Pfam" id="PF00665">
    <property type="entry name" value="rve"/>
    <property type="match status" value="1"/>
</dbReference>
<dbReference type="InterPro" id="IPR054722">
    <property type="entry name" value="PolX-like_BBD"/>
</dbReference>
<feature type="domain" description="CCHC-type" evidence="5">
    <location>
        <begin position="365"/>
        <end position="380"/>
    </location>
</feature>
<dbReference type="Gene3D" id="4.10.60.10">
    <property type="entry name" value="Zinc finger, CCHC-type"/>
    <property type="match status" value="1"/>
</dbReference>
<keyword evidence="2" id="KW-0862">Zinc</keyword>
<evidence type="ECO:0000313" key="7">
    <source>
        <dbReference type="EMBL" id="AAL66759.1"/>
    </source>
</evidence>
<dbReference type="PANTHER" id="PTHR11439:SF483">
    <property type="entry name" value="PEPTIDE SYNTHASE GLIP-LIKE, PUTATIVE (AFU_ORTHOLOGUE AFUA_3G12920)-RELATED"/>
    <property type="match status" value="1"/>
</dbReference>
<dbReference type="GO" id="GO:0003676">
    <property type="term" value="F:nucleic acid binding"/>
    <property type="evidence" value="ECO:0007669"/>
    <property type="project" value="InterPro"/>
</dbReference>
<dbReference type="InterPro" id="IPR001584">
    <property type="entry name" value="Integrase_cat-core"/>
</dbReference>
<keyword evidence="1" id="KW-0064">Aspartyl protease</keyword>
<evidence type="ECO:0000256" key="4">
    <source>
        <dbReference type="SAM" id="MobiDB-lite"/>
    </source>
</evidence>
<dbReference type="InterPro" id="IPR057670">
    <property type="entry name" value="SH3_retrovirus"/>
</dbReference>
<dbReference type="SUPFAM" id="SSF57756">
    <property type="entry name" value="Retrovirus zinc finger-like domains"/>
    <property type="match status" value="1"/>
</dbReference>
<feature type="compositionally biased region" description="Basic and acidic residues" evidence="4">
    <location>
        <begin position="1052"/>
        <end position="1061"/>
    </location>
</feature>
<evidence type="ECO:0000256" key="2">
    <source>
        <dbReference type="PROSITE-ProRule" id="PRU00047"/>
    </source>
</evidence>
<dbReference type="Pfam" id="PF25597">
    <property type="entry name" value="SH3_retrovirus"/>
    <property type="match status" value="1"/>
</dbReference>
<dbReference type="PANTHER" id="PTHR11439">
    <property type="entry name" value="GAG-POL-RELATED RETROTRANSPOSON"/>
    <property type="match status" value="1"/>
</dbReference>
<dbReference type="InterPro" id="IPR001878">
    <property type="entry name" value="Znf_CCHC"/>
</dbReference>
<dbReference type="SUPFAM" id="SSF53098">
    <property type="entry name" value="Ribonuclease H-like"/>
    <property type="match status" value="1"/>
</dbReference>
<feature type="coiled-coil region" evidence="3">
    <location>
        <begin position="486"/>
        <end position="513"/>
    </location>
</feature>
<dbReference type="Pfam" id="PF00098">
    <property type="entry name" value="zf-CCHC"/>
    <property type="match status" value="1"/>
</dbReference>
<reference evidence="7" key="1">
    <citation type="submission" date="2001-12" db="EMBL/GenBank/DDBJ databases">
        <authorList>
            <person name="Linton E."/>
            <person name="Young S."/>
            <person name="Kovchok S."/>
            <person name="Keizer G."/>
            <person name="Bronzino A."/>
            <person name="Doebley J."/>
            <person name="Messing J."/>
        </authorList>
    </citation>
    <scope>NUCLEOTIDE SEQUENCE</scope>
</reference>
<dbReference type="SMART" id="SM00343">
    <property type="entry name" value="ZnF_C2HC"/>
    <property type="match status" value="1"/>
</dbReference>
<reference evidence="7" key="3">
    <citation type="journal article" date="2004" name="Proc. Natl. Acad. Sci. U.S.A.">
        <title>Pattern of diversity in the genomic region near the maize domestication gene tb1.</title>
        <authorList>
            <person name="Clark R.M."/>
            <person name="Linton E."/>
            <person name="Messing J."/>
            <person name="Doebley J.F."/>
        </authorList>
    </citation>
    <scope>NUCLEOTIDE SEQUENCE</scope>
</reference>
<feature type="compositionally biased region" description="Basic and acidic residues" evidence="4">
    <location>
        <begin position="1"/>
        <end position="28"/>
    </location>
</feature>
<sequence>MDPKGKGIVINDKEKESFVNEPKDDKSNDSGSGHRRKDGKKKKTRRIKEIVYYDSDESSSSQKDDDNDYRKTINSNFSFDYSRIPHSSNSHLLSIPLGKPPHFDGEDYGFWSHKMRSHLFSLHPSIWEIVENGMKFDSSDSPMLINEQIHRNAQATTVLLASLCREEYNKVSGLDNAKQIWDTLKISHEGNDVTMLTKMELVEGELGRFAMIRGEEPTQTYNRLKTLVNKIRSYGSTRWTDHDVVRLMLRSFTVLDPHLVNNIRENPRYTKMSPEEILGKFVSGRMMIKEARYVDDALNGPIHEPQPIALKASRSKEALPSKVAQIEAAGLNDEEMALIIKRFKTALRGRKEHPNKTKTKGKRSCFKCGKIGHFIANCPDNDSDQEKKSGKWEKKKNYKKAKGEAHIGKEWDSDCSSSDSDNEGLAATAFNKSTLFPNERHTCLMAKEKKVCTRNSTYASSSEDESSDEDEVDYSCLFKGLDRSKIDKINELIDALNEKNILLEKQEDSLYEEHDKFVEAQKSLALEIKRNEMLACEVSTCHDSISNLKSINDDLNAKLVEANKSNSCVKHVEICTRCKDVDINACSEHLVYISKLSDEVASLNAQLKTSKSDFEKLKFARDAYTVGRHPSIKDGLGFKREAKNLTSHKAPIPAKEKGKAPMATSAKRNHAFLYHDKRQTRSYDAFDSYVCDSHAMFAPSSSYVYDRNVTRRNVVPKRNVANVHRKVVNEPSTIYCALNASFAICRKDRKVIARKLGAKCKGDKTCIWVPKEIVTNLVGPNKSWVYASGGSSWIIDSGCTNHMTGEKKMFTSYVKNKDSQDSIIFGDGNQGKEKSETQGTLKRFLRRAQNEFELKVKKIRSDNGSEFKNLQVEEFLEEEGIKHEFSAPYTPQQNGVVERKNRTLIDMARTMLGEFKTPECFWTEAVNTACHAINRVYLHRLLKKTSYELLTDNKPNVSYFRVFGSKCYILVKKGRNSKFAPKAVEGFLLGYDSNTKAYRVFNKSSGLVEVSSDVVFDETNGSPREQVVDCDDVDEEDVPTAAIRTMAIGEVRPQEQDERDQPSSSTMVHPPTEDDEQVPQVEALDQGGAQDDQVMEEEAQPAPPTQVRAMIQRDHPVDQILGDISKGVTTRSRLVNFCEHYSFVSSIEPFRVEEALLDPDWVLAMQEELNNFKRNEVWTLVPRPKQNVVGTKWVFRNKQDEHGVVTRNKARLVAKGYAQVAGLDFEETFAPVARLESIRILLAYAAHHSFRLYQMDVKSAFLNGPIKEEVYVEQPPGFEDERYPDHVCKLSKALYGLKQAPRAWYECLRDFLLANAFKVGKADPTLFTKTCDGDLFVCQIYVDDIIFGSTNQKSCEEFSRVMTQKFEMSMMGELNYFLGFQVKQLKDGTFISQTKYTQDLLKRFGMKDAKPAKTPMGTDGHTDLNKGGKSVDQKAYRSMIGSLLYLCASRPDIMLSVCMCARFQSDPKECHLVAVKRILRYLVATPCFGLWYPKGSTFDLVGYSDSDYAGCKVDRKSTSGTCQFLGRSLVSWNSKKQTSVALSTAEAEYVAAGQCCAQLLWMRQTLRDFGYNLSKVPLLCDNESDIRMAENPVEHSRTKHIDIRHHFLRDHQQKGDIEVFHVSTENQLADIFTKPLDEKTFCRLRSELNVIDSRNLD</sequence>
<dbReference type="GO" id="GO:0015074">
    <property type="term" value="P:DNA integration"/>
    <property type="evidence" value="ECO:0007669"/>
    <property type="project" value="InterPro"/>
</dbReference>
<dbReference type="SUPFAM" id="SSF56672">
    <property type="entry name" value="DNA/RNA polymerases"/>
    <property type="match status" value="1"/>
</dbReference>
<dbReference type="Gene3D" id="3.30.420.10">
    <property type="entry name" value="Ribonuclease H-like superfamily/Ribonuclease H"/>
    <property type="match status" value="1"/>
</dbReference>
<dbReference type="CDD" id="cd09272">
    <property type="entry name" value="RNase_HI_RT_Ty1"/>
    <property type="match status" value="1"/>
</dbReference>
<keyword evidence="2" id="KW-0863">Zinc-finger</keyword>
<dbReference type="GO" id="GO:0004190">
    <property type="term" value="F:aspartic-type endopeptidase activity"/>
    <property type="evidence" value="ECO:0007669"/>
    <property type="project" value="UniProtKB-KW"/>
</dbReference>
<protein>
    <submittedName>
        <fullName evidence="7">Putative pol protein</fullName>
    </submittedName>
</protein>
<proteinExistence type="predicted"/>
<feature type="compositionally biased region" description="Basic residues" evidence="4">
    <location>
        <begin position="33"/>
        <end position="46"/>
    </location>
</feature>
<evidence type="ECO:0000259" key="5">
    <source>
        <dbReference type="PROSITE" id="PS50158"/>
    </source>
</evidence>
<feature type="region of interest" description="Disordered" evidence="4">
    <location>
        <begin position="379"/>
        <end position="398"/>
    </location>
</feature>
<dbReference type="GO" id="GO:0008270">
    <property type="term" value="F:zinc ion binding"/>
    <property type="evidence" value="ECO:0007669"/>
    <property type="project" value="UniProtKB-KW"/>
</dbReference>
<dbReference type="InterPro" id="IPR012337">
    <property type="entry name" value="RNaseH-like_sf"/>
</dbReference>
<dbReference type="InterPro" id="IPR013103">
    <property type="entry name" value="RVT_2"/>
</dbReference>
<feature type="domain" description="Integrase catalytic" evidence="6">
    <location>
        <begin position="776"/>
        <end position="954"/>
    </location>
</feature>
<name>Q8W0X4_MAIZE</name>
<dbReference type="PROSITE" id="PS50994">
    <property type="entry name" value="INTEGRASE"/>
    <property type="match status" value="1"/>
</dbReference>
<evidence type="ECO:0000259" key="6">
    <source>
        <dbReference type="PROSITE" id="PS50994"/>
    </source>
</evidence>
<evidence type="ECO:0000256" key="1">
    <source>
        <dbReference type="ARBA" id="ARBA00022750"/>
    </source>
</evidence>
<dbReference type="EMBL" id="AF464738">
    <property type="protein sequence ID" value="AAL66759.1"/>
    <property type="molecule type" value="Genomic_DNA"/>
</dbReference>
<feature type="region of interest" description="Disordered" evidence="4">
    <location>
        <begin position="1"/>
        <end position="47"/>
    </location>
</feature>
<keyword evidence="3" id="KW-0175">Coiled coil</keyword>
<dbReference type="Pfam" id="PF07727">
    <property type="entry name" value="RVT_2"/>
    <property type="match status" value="1"/>
</dbReference>
<accession>Q8W0X4</accession>
<gene>
    <name evidence="7" type="primary">Z178A11.16</name>
</gene>
<feature type="region of interest" description="Disordered" evidence="4">
    <location>
        <begin position="1046"/>
        <end position="1078"/>
    </location>
</feature>
<organism evidence="7">
    <name type="scientific">Zea mays</name>
    <name type="common">Maize</name>
    <dbReference type="NCBI Taxonomy" id="4577"/>
    <lineage>
        <taxon>Eukaryota</taxon>
        <taxon>Viridiplantae</taxon>
        <taxon>Streptophyta</taxon>
        <taxon>Embryophyta</taxon>
        <taxon>Tracheophyta</taxon>
        <taxon>Spermatophyta</taxon>
        <taxon>Magnoliopsida</taxon>
        <taxon>Liliopsida</taxon>
        <taxon>Poales</taxon>
        <taxon>Poaceae</taxon>
        <taxon>PACMAD clade</taxon>
        <taxon>Panicoideae</taxon>
        <taxon>Andropogonodae</taxon>
        <taxon>Andropogoneae</taxon>
        <taxon>Tripsacinae</taxon>
        <taxon>Zea</taxon>
    </lineage>
</organism>
<keyword evidence="1" id="KW-0378">Hydrolase</keyword>
<dbReference type="Pfam" id="PF14223">
    <property type="entry name" value="Retrotran_gag_2"/>
    <property type="match status" value="1"/>
</dbReference>
<dbReference type="PROSITE" id="PS50158">
    <property type="entry name" value="ZF_CCHC"/>
    <property type="match status" value="1"/>
</dbReference>
<dbReference type="InterPro" id="IPR043502">
    <property type="entry name" value="DNA/RNA_pol_sf"/>
</dbReference>
<dbReference type="InterPro" id="IPR036875">
    <property type="entry name" value="Znf_CCHC_sf"/>
</dbReference>
<dbReference type="Pfam" id="PF22936">
    <property type="entry name" value="Pol_BBD"/>
    <property type="match status" value="1"/>
</dbReference>